<feature type="domain" description="Carboxylesterase type B" evidence="5">
    <location>
        <begin position="4"/>
        <end position="567"/>
    </location>
</feature>
<evidence type="ECO:0000256" key="3">
    <source>
        <dbReference type="ARBA" id="ARBA00022801"/>
    </source>
</evidence>
<dbReference type="OMA" id="CANCTGN"/>
<comment type="similarity">
    <text evidence="1">Belongs to the type-B carboxylesterase/lipase family.</text>
</comment>
<dbReference type="AlphaFoldDB" id="N6TLK6"/>
<evidence type="ECO:0000313" key="8">
    <source>
        <dbReference type="Proteomes" id="UP000030742"/>
    </source>
</evidence>
<dbReference type="PANTHER" id="PTHR43142">
    <property type="entry name" value="CARBOXYLIC ESTER HYDROLASE"/>
    <property type="match status" value="1"/>
</dbReference>
<dbReference type="Pfam" id="PF00135">
    <property type="entry name" value="COesterase"/>
    <property type="match status" value="1"/>
</dbReference>
<organism evidence="6">
    <name type="scientific">Dendroctonus ponderosae</name>
    <name type="common">Mountain pine beetle</name>
    <dbReference type="NCBI Taxonomy" id="77166"/>
    <lineage>
        <taxon>Eukaryota</taxon>
        <taxon>Metazoa</taxon>
        <taxon>Ecdysozoa</taxon>
        <taxon>Arthropoda</taxon>
        <taxon>Hexapoda</taxon>
        <taxon>Insecta</taxon>
        <taxon>Pterygota</taxon>
        <taxon>Neoptera</taxon>
        <taxon>Endopterygota</taxon>
        <taxon>Coleoptera</taxon>
        <taxon>Polyphaga</taxon>
        <taxon>Cucujiformia</taxon>
        <taxon>Curculionidae</taxon>
        <taxon>Scolytinae</taxon>
        <taxon>Dendroctonus</taxon>
    </lineage>
</organism>
<keyword evidence="2" id="KW-0719">Serine esterase</keyword>
<dbReference type="InterPro" id="IPR019819">
    <property type="entry name" value="Carboxylesterase_B_CS"/>
</dbReference>
<dbReference type="ESTHER" id="denpd-j3jy62">
    <property type="family name" value="Carb_B_Arthropoda"/>
</dbReference>
<accession>N6TLK6</accession>
<evidence type="ECO:0000256" key="2">
    <source>
        <dbReference type="ARBA" id="ARBA00022487"/>
    </source>
</evidence>
<reference evidence="6 8" key="1">
    <citation type="journal article" date="2013" name="Genome Biol.">
        <title>Draft genome of the mountain pine beetle, Dendroctonus ponderosae Hopkins, a major forest pest.</title>
        <authorList>
            <person name="Keeling C.I."/>
            <person name="Yuen M.M."/>
            <person name="Liao N.Y."/>
            <person name="Docking T.R."/>
            <person name="Chan S.K."/>
            <person name="Taylor G.A."/>
            <person name="Palmquist D.L."/>
            <person name="Jackman S.D."/>
            <person name="Nguyen A."/>
            <person name="Li M."/>
            <person name="Henderson H."/>
            <person name="Janes J.K."/>
            <person name="Zhao Y."/>
            <person name="Pandoh P."/>
            <person name="Moore R."/>
            <person name="Sperling F.A."/>
            <person name="Huber D.P."/>
            <person name="Birol I."/>
            <person name="Jones S.J."/>
            <person name="Bohlmann J."/>
        </authorList>
    </citation>
    <scope>NUCLEOTIDE SEQUENCE</scope>
</reference>
<dbReference type="Gene3D" id="3.40.50.1820">
    <property type="entry name" value="alpha/beta hydrolase"/>
    <property type="match status" value="1"/>
</dbReference>
<dbReference type="SUPFAM" id="SSF53474">
    <property type="entry name" value="alpha/beta-Hydrolases"/>
    <property type="match status" value="1"/>
</dbReference>
<dbReference type="EMBL" id="KB631588">
    <property type="protein sequence ID" value="ERL84502.1"/>
    <property type="molecule type" value="Genomic_DNA"/>
</dbReference>
<keyword evidence="4" id="KW-0325">Glycoprotein</keyword>
<evidence type="ECO:0000256" key="1">
    <source>
        <dbReference type="ARBA" id="ARBA00005964"/>
    </source>
</evidence>
<gene>
    <name evidence="7" type="ORF">D910_01932</name>
    <name evidence="6" type="ORF">YQE_02250</name>
</gene>
<evidence type="ECO:0000259" key="5">
    <source>
        <dbReference type="Pfam" id="PF00135"/>
    </source>
</evidence>
<keyword evidence="3" id="KW-0378">Hydrolase</keyword>
<feature type="non-terminal residue" evidence="6">
    <location>
        <position position="1"/>
    </location>
</feature>
<dbReference type="Proteomes" id="UP000030742">
    <property type="component" value="Unassembled WGS sequence"/>
</dbReference>
<sequence length="581" mass="65286">MTENAIVRVSEGELRGKVCANCTGNGSYFSFQGIPYARPPLGKLRFKAPQPPDKWTGIRDATQEGSGCYSKSLITNAIVGSEDCLFLNVYTPKVRKLLQVKVGKKIPENSLQLGSKKVLPVMVWIHGGGFTKGSGGTDLFGPDYLVEKDVVLVTLNYRVGALGFLAFSDPSIGVPGNAGLKDMVMALKWVQKNISEFCGDRKNVTIFGESAGAGAVHFLVLSPMAKGLFHKAIMQSGSALGSFIRSKHIFTYELAQKLGIDNHSDKLILSELQKVPIEELFKASQAIWDSFLISNIRPFCPVIEPKSKEPGFITEEPLELLKSGRYNKVPMIIGYNTLEGIFIYAFMKVFARRGSDYFLSDMSLVPYTLNLRINSEPFKRVSEEIRRMYGITGEENLMVKADMEKGIKVGISTPPCGLVAGLFNLQSFQLYTHNYFLTDIYKTALIHSKTSKFPVYFYRFDLDTDLNFIKKLGQVETKGAGHADDLPYFFKTILTDQPNADSLEYKLIQKMTKLWTNFAKVGNPTPAGQDLEIMWKPAKKDEFNFLSMENERFRLLIDPEKEFVDFWLNLFRKHQVQLSKL</sequence>
<name>N6TLK6_DENPD</name>
<dbReference type="GO" id="GO:0052689">
    <property type="term" value="F:carboxylic ester hydrolase activity"/>
    <property type="evidence" value="ECO:0007669"/>
    <property type="project" value="UniProtKB-KW"/>
</dbReference>
<dbReference type="PANTHER" id="PTHR43142:SF1">
    <property type="entry name" value="CARBOXYLIC ESTER HYDROLASE"/>
    <property type="match status" value="1"/>
</dbReference>
<dbReference type="InterPro" id="IPR029058">
    <property type="entry name" value="AB_hydrolase_fold"/>
</dbReference>
<protein>
    <recommendedName>
        <fullName evidence="5">Carboxylesterase type B domain-containing protein</fullName>
    </recommendedName>
</protein>
<dbReference type="STRING" id="77166.N6TLK6"/>
<dbReference type="EMBL" id="KB740112">
    <property type="protein sequence ID" value="ENN81339.1"/>
    <property type="molecule type" value="Genomic_DNA"/>
</dbReference>
<proteinExistence type="inferred from homology"/>
<dbReference type="InterPro" id="IPR002018">
    <property type="entry name" value="CarbesteraseB"/>
</dbReference>
<evidence type="ECO:0000313" key="7">
    <source>
        <dbReference type="EMBL" id="ERL84502.1"/>
    </source>
</evidence>
<evidence type="ECO:0000256" key="4">
    <source>
        <dbReference type="ARBA" id="ARBA00023180"/>
    </source>
</evidence>
<evidence type="ECO:0000313" key="6">
    <source>
        <dbReference type="EMBL" id="ENN81339.1"/>
    </source>
</evidence>
<dbReference type="PROSITE" id="PS00941">
    <property type="entry name" value="CARBOXYLESTERASE_B_2"/>
    <property type="match status" value="1"/>
</dbReference>
<dbReference type="OrthoDB" id="19653at2759"/>
<dbReference type="HOGENOM" id="CLU_006586_13_2_1"/>